<dbReference type="GO" id="GO:0005351">
    <property type="term" value="F:carbohydrate:proton symporter activity"/>
    <property type="evidence" value="ECO:0007669"/>
    <property type="project" value="TreeGrafter"/>
</dbReference>
<dbReference type="STRING" id="1230097.A0A423XAF1"/>
<dbReference type="PANTHER" id="PTHR48022:SF37">
    <property type="entry name" value="MAJOR FACILITATOR SUPERFAMILY (MFS) PROFILE DOMAIN-CONTAINING PROTEIN-RELATED"/>
    <property type="match status" value="1"/>
</dbReference>
<keyword evidence="12" id="KW-1185">Reference proteome</keyword>
<dbReference type="InterPro" id="IPR050360">
    <property type="entry name" value="MFS_Sugar_Transporters"/>
</dbReference>
<evidence type="ECO:0000256" key="8">
    <source>
        <dbReference type="SAM" id="MobiDB-lite"/>
    </source>
</evidence>
<dbReference type="PANTHER" id="PTHR48022">
    <property type="entry name" value="PLASTIDIC GLUCOSE TRANSPORTER 4"/>
    <property type="match status" value="1"/>
</dbReference>
<comment type="similarity">
    <text evidence="2 7">Belongs to the major facilitator superfamily. Sugar transporter (TC 2.A.1.1) family.</text>
</comment>
<dbReference type="Gene3D" id="1.20.1250.20">
    <property type="entry name" value="MFS general substrate transporter like domains"/>
    <property type="match status" value="1"/>
</dbReference>
<feature type="transmembrane region" description="Helical" evidence="9">
    <location>
        <begin position="170"/>
        <end position="191"/>
    </location>
</feature>
<feature type="transmembrane region" description="Helical" evidence="9">
    <location>
        <begin position="7"/>
        <end position="25"/>
    </location>
</feature>
<evidence type="ECO:0000256" key="2">
    <source>
        <dbReference type="ARBA" id="ARBA00010992"/>
    </source>
</evidence>
<feature type="transmembrane region" description="Helical" evidence="9">
    <location>
        <begin position="400"/>
        <end position="418"/>
    </location>
</feature>
<dbReference type="InterPro" id="IPR005828">
    <property type="entry name" value="MFS_sugar_transport-like"/>
</dbReference>
<feature type="region of interest" description="Disordered" evidence="8">
    <location>
        <begin position="492"/>
        <end position="523"/>
    </location>
</feature>
<keyword evidence="4 9" id="KW-0812">Transmembrane</keyword>
<dbReference type="Pfam" id="PF00083">
    <property type="entry name" value="Sugar_tr"/>
    <property type="match status" value="1"/>
</dbReference>
<dbReference type="Proteomes" id="UP000285146">
    <property type="component" value="Unassembled WGS sequence"/>
</dbReference>
<keyword evidence="6 9" id="KW-0472">Membrane</keyword>
<comment type="subcellular location">
    <subcellularLocation>
        <location evidence="1">Membrane</location>
        <topology evidence="1">Multi-pass membrane protein</topology>
    </subcellularLocation>
</comment>
<dbReference type="InterPro" id="IPR005829">
    <property type="entry name" value="Sugar_transporter_CS"/>
</dbReference>
<evidence type="ECO:0000256" key="5">
    <source>
        <dbReference type="ARBA" id="ARBA00022989"/>
    </source>
</evidence>
<evidence type="ECO:0000256" key="7">
    <source>
        <dbReference type="RuleBase" id="RU003346"/>
    </source>
</evidence>
<evidence type="ECO:0000313" key="11">
    <source>
        <dbReference type="EMBL" id="ROW12868.1"/>
    </source>
</evidence>
<dbReference type="PROSITE" id="PS50850">
    <property type="entry name" value="MFS"/>
    <property type="match status" value="1"/>
</dbReference>
<feature type="transmembrane region" description="Helical" evidence="9">
    <location>
        <begin position="325"/>
        <end position="348"/>
    </location>
</feature>
<protein>
    <recommendedName>
        <fullName evidence="10">Major facilitator superfamily (MFS) profile domain-containing protein</fullName>
    </recommendedName>
</protein>
<dbReference type="AlphaFoldDB" id="A0A423XAF1"/>
<dbReference type="EMBL" id="LKEB01000023">
    <property type="protein sequence ID" value="ROW12868.1"/>
    <property type="molecule type" value="Genomic_DNA"/>
</dbReference>
<evidence type="ECO:0000256" key="4">
    <source>
        <dbReference type="ARBA" id="ARBA00022692"/>
    </source>
</evidence>
<evidence type="ECO:0000256" key="3">
    <source>
        <dbReference type="ARBA" id="ARBA00022448"/>
    </source>
</evidence>
<keyword evidence="5 9" id="KW-1133">Transmembrane helix</keyword>
<dbReference type="InterPro" id="IPR020846">
    <property type="entry name" value="MFS_dom"/>
</dbReference>
<organism evidence="11 12">
    <name type="scientific">Cytospora leucostoma</name>
    <dbReference type="NCBI Taxonomy" id="1230097"/>
    <lineage>
        <taxon>Eukaryota</taxon>
        <taxon>Fungi</taxon>
        <taxon>Dikarya</taxon>
        <taxon>Ascomycota</taxon>
        <taxon>Pezizomycotina</taxon>
        <taxon>Sordariomycetes</taxon>
        <taxon>Sordariomycetidae</taxon>
        <taxon>Diaporthales</taxon>
        <taxon>Cytosporaceae</taxon>
        <taxon>Cytospora</taxon>
    </lineage>
</organism>
<feature type="transmembrane region" description="Helical" evidence="9">
    <location>
        <begin position="360"/>
        <end position="388"/>
    </location>
</feature>
<dbReference type="InterPro" id="IPR003663">
    <property type="entry name" value="Sugar/inositol_transpt"/>
</dbReference>
<feature type="transmembrane region" description="Helical" evidence="9">
    <location>
        <begin position="80"/>
        <end position="98"/>
    </location>
</feature>
<evidence type="ECO:0000313" key="12">
    <source>
        <dbReference type="Proteomes" id="UP000285146"/>
    </source>
</evidence>
<dbReference type="InParanoid" id="A0A423XAF1"/>
<evidence type="ECO:0000256" key="1">
    <source>
        <dbReference type="ARBA" id="ARBA00004141"/>
    </source>
</evidence>
<keyword evidence="3 7" id="KW-0813">Transport</keyword>
<name>A0A423XAF1_9PEZI</name>
<dbReference type="FunFam" id="1.20.1250.20:FF:000090">
    <property type="entry name" value="MFS sugar transporter, putative"/>
    <property type="match status" value="1"/>
</dbReference>
<feature type="domain" description="Major facilitator superfamily (MFS) profile" evidence="10">
    <location>
        <begin position="12"/>
        <end position="453"/>
    </location>
</feature>
<dbReference type="OrthoDB" id="6612291at2759"/>
<accession>A0A423XAF1</accession>
<evidence type="ECO:0000256" key="6">
    <source>
        <dbReference type="ARBA" id="ARBA00023136"/>
    </source>
</evidence>
<feature type="transmembrane region" description="Helical" evidence="9">
    <location>
        <begin position="430"/>
        <end position="449"/>
    </location>
</feature>
<dbReference type="InterPro" id="IPR036259">
    <property type="entry name" value="MFS_trans_sf"/>
</dbReference>
<dbReference type="PRINTS" id="PR00171">
    <property type="entry name" value="SUGRTRNSPORT"/>
</dbReference>
<evidence type="ECO:0000256" key="9">
    <source>
        <dbReference type="SAM" id="Phobius"/>
    </source>
</evidence>
<proteinExistence type="inferred from homology"/>
<sequence>MVLSPKTYQFLVSVFASVGSILYGYDLGVIAEVISCKAFKRDFNNPTSIDTGVVVSLFTGGAFFGSMFAGPVGDHIGRRWTIFLGAIIFLIGGTFQTAAQTLRWLWGGRAIAGLGVGFLVMIIPVYQGEIAHPSIRGRVTALQQFMLGIGSFVAGWLSYGTYTINDSGAYRIPLAIQLIPAVVLAALILSFPESPRWLIDHGRADEGLKTLAKLHANGNTEDPWVKAEFAQIEDAITFDHEHEAKSYLDLFRNRSSFRRLLIACSLQASAQMTGVSAIQYFSVDIYGQVGISGQDTLKYQAINNILALLAQASCVVLIDRFGRRWPLIGGNLVNCLMFLIATVLIARFPPGSADTSNGGGAGWGFIVVTWLYNISFSATCGPLSWIIPAEVFDTHTRSKGVSIATMLSFAFNTMIGQVTDLAIASVGWRYYMVFVICNFTNALWFFLVLPETKNLPLEEMNYLFTNAPWIVPGTDKAAYAADLNADLERRAGEIREKHEDGHEEREEVVVAGRAGEDKAAAER</sequence>
<feature type="transmembrane region" description="Helical" evidence="9">
    <location>
        <begin position="145"/>
        <end position="164"/>
    </location>
</feature>
<dbReference type="SUPFAM" id="SSF103473">
    <property type="entry name" value="MFS general substrate transporter"/>
    <property type="match status" value="1"/>
</dbReference>
<dbReference type="NCBIfam" id="TIGR00879">
    <property type="entry name" value="SP"/>
    <property type="match status" value="1"/>
</dbReference>
<evidence type="ECO:0000259" key="10">
    <source>
        <dbReference type="PROSITE" id="PS50850"/>
    </source>
</evidence>
<feature type="transmembrane region" description="Helical" evidence="9">
    <location>
        <begin position="53"/>
        <end position="73"/>
    </location>
</feature>
<dbReference type="GO" id="GO:0016020">
    <property type="term" value="C:membrane"/>
    <property type="evidence" value="ECO:0007669"/>
    <property type="project" value="UniProtKB-SubCell"/>
</dbReference>
<comment type="caution">
    <text evidence="11">The sequence shown here is derived from an EMBL/GenBank/DDBJ whole genome shotgun (WGS) entry which is preliminary data.</text>
</comment>
<feature type="transmembrane region" description="Helical" evidence="9">
    <location>
        <begin position="104"/>
        <end position="125"/>
    </location>
</feature>
<gene>
    <name evidence="11" type="ORF">VPNG_04682</name>
</gene>
<dbReference type="PROSITE" id="PS00217">
    <property type="entry name" value="SUGAR_TRANSPORT_2"/>
    <property type="match status" value="1"/>
</dbReference>
<reference evidence="11 12" key="1">
    <citation type="submission" date="2015-09" db="EMBL/GenBank/DDBJ databases">
        <title>Host preference determinants of Valsa canker pathogens revealed by comparative genomics.</title>
        <authorList>
            <person name="Yin Z."/>
            <person name="Huang L."/>
        </authorList>
    </citation>
    <scope>NUCLEOTIDE SEQUENCE [LARGE SCALE GENOMIC DNA]</scope>
    <source>
        <strain evidence="11 12">SXYLt</strain>
    </source>
</reference>